<dbReference type="AlphaFoldDB" id="A0A6J4NW09"/>
<feature type="non-terminal residue" evidence="1">
    <location>
        <position position="1"/>
    </location>
</feature>
<organism evidence="1">
    <name type="scientific">uncultured Rubrobacteraceae bacterium</name>
    <dbReference type="NCBI Taxonomy" id="349277"/>
    <lineage>
        <taxon>Bacteria</taxon>
        <taxon>Bacillati</taxon>
        <taxon>Actinomycetota</taxon>
        <taxon>Rubrobacteria</taxon>
        <taxon>Rubrobacterales</taxon>
        <taxon>Rubrobacteraceae</taxon>
        <taxon>environmental samples</taxon>
    </lineage>
</organism>
<feature type="non-terminal residue" evidence="1">
    <location>
        <position position="37"/>
    </location>
</feature>
<evidence type="ECO:0000313" key="1">
    <source>
        <dbReference type="EMBL" id="CAA9398824.1"/>
    </source>
</evidence>
<name>A0A6J4NW09_9ACTN</name>
<proteinExistence type="predicted"/>
<reference evidence="1" key="1">
    <citation type="submission" date="2020-02" db="EMBL/GenBank/DDBJ databases">
        <authorList>
            <person name="Meier V. D."/>
        </authorList>
    </citation>
    <scope>NUCLEOTIDE SEQUENCE</scope>
    <source>
        <strain evidence="1">AVDCRST_MAG55</strain>
    </source>
</reference>
<sequence>GEAGSILPCSAKEGASYGDRRAILAPATAASLAAALL</sequence>
<dbReference type="EMBL" id="CADCUZ010000023">
    <property type="protein sequence ID" value="CAA9398824.1"/>
    <property type="molecule type" value="Genomic_DNA"/>
</dbReference>
<gene>
    <name evidence="1" type="ORF">AVDCRST_MAG55-529</name>
</gene>
<protein>
    <submittedName>
        <fullName evidence="1">Uncharacterized protein</fullName>
    </submittedName>
</protein>
<accession>A0A6J4NW09</accession>